<comment type="caution">
    <text evidence="1">The sequence shown here is derived from an EMBL/GenBank/DDBJ whole genome shotgun (WGS) entry which is preliminary data.</text>
</comment>
<dbReference type="InterPro" id="IPR023137">
    <property type="entry name" value="BrxA_sf"/>
</dbReference>
<dbReference type="Proteomes" id="UP001524944">
    <property type="component" value="Unassembled WGS sequence"/>
</dbReference>
<dbReference type="InterPro" id="IPR014948">
    <property type="entry name" value="BrxA"/>
</dbReference>
<sequence length="262" mass="31161">MEKFKWTTSSAWIDETLEVFKFIDENYSVDDLNRLIKSGNLLSDRKASSAKRVFTAIRSRYLNTDRDKVISLSKVLSSSISEQEKKNYLLIFYLEYETLARFFMTEYVCDNFNKLSQKIFTQMDLDRFFEIVTNDYRDLLPNKLQNEISKASMIKVRNQLSKNLEAFGWVEEKRDTFIVKRPSLTSEWFVFTLYIYFEDDHINAKDVYHSPIYKRFLLNEYDIEYLISGAKIKGLLETNRLGDISTITMKEKGLFDYARNYK</sequence>
<gene>
    <name evidence="1" type="ORF">NVS47_09090</name>
</gene>
<evidence type="ECO:0000313" key="1">
    <source>
        <dbReference type="EMBL" id="MCR6545660.1"/>
    </source>
</evidence>
<dbReference type="Gene3D" id="1.10.3540.10">
    <property type="entry name" value="uncharacterized protein from magnetospirillum magneticum domain"/>
    <property type="match status" value="1"/>
</dbReference>
<accession>A0ABT1Y453</accession>
<reference evidence="1 2" key="1">
    <citation type="submission" date="2022-08" db="EMBL/GenBank/DDBJ databases">
        <title>Proteogenomics of the novel Dehalobacterium formicoaceticum strain EZ94 highlights a key role of methyltransferases during anaerobic dichloromethane degradation.</title>
        <authorList>
            <person name="Wasmund K."/>
        </authorList>
    </citation>
    <scope>NUCLEOTIDE SEQUENCE [LARGE SCALE GENOMIC DNA]</scope>
    <source>
        <strain evidence="1 2">EZ94</strain>
    </source>
</reference>
<keyword evidence="2" id="KW-1185">Reference proteome</keyword>
<organism evidence="1 2">
    <name type="scientific">Dehalobacterium formicoaceticum</name>
    <dbReference type="NCBI Taxonomy" id="51515"/>
    <lineage>
        <taxon>Bacteria</taxon>
        <taxon>Bacillati</taxon>
        <taxon>Bacillota</taxon>
        <taxon>Clostridia</taxon>
        <taxon>Eubacteriales</taxon>
        <taxon>Peptococcaceae</taxon>
        <taxon>Dehalobacterium</taxon>
    </lineage>
</organism>
<dbReference type="Pfam" id="PF08849">
    <property type="entry name" value="BrxA"/>
    <property type="match status" value="1"/>
</dbReference>
<evidence type="ECO:0000313" key="2">
    <source>
        <dbReference type="Proteomes" id="UP001524944"/>
    </source>
</evidence>
<dbReference type="EMBL" id="JANPWE010000003">
    <property type="protein sequence ID" value="MCR6545660.1"/>
    <property type="molecule type" value="Genomic_DNA"/>
</dbReference>
<protein>
    <submittedName>
        <fullName evidence="1">DUF1819 family protein</fullName>
    </submittedName>
</protein>
<dbReference type="RefSeq" id="WP_089609089.1">
    <property type="nucleotide sequence ID" value="NZ_CP022121.1"/>
</dbReference>
<name>A0ABT1Y453_9FIRM</name>
<proteinExistence type="predicted"/>